<reference evidence="2" key="1">
    <citation type="journal article" date="2019" name="Int. J. Syst. Evol. Microbiol.">
        <title>The Global Catalogue of Microorganisms (GCM) 10K type strain sequencing project: providing services to taxonomists for standard genome sequencing and annotation.</title>
        <authorList>
            <consortium name="The Broad Institute Genomics Platform"/>
            <consortium name="The Broad Institute Genome Sequencing Center for Infectious Disease"/>
            <person name="Wu L."/>
            <person name="Ma J."/>
        </authorList>
    </citation>
    <scope>NUCLEOTIDE SEQUENCE [LARGE SCALE GENOMIC DNA]</scope>
    <source>
        <strain evidence="2">JCM 4376</strain>
    </source>
</reference>
<proteinExistence type="predicted"/>
<keyword evidence="2" id="KW-1185">Reference proteome</keyword>
<accession>A0ABQ2VXL4</accession>
<gene>
    <name evidence="1" type="ORF">GCM10015535_17730</name>
</gene>
<sequence>MSDVNWEDSFCGEGNSCYRIGTDGAGNSYIAVAGFEDRFLTDSREALQQMIRDIKAGKADHLL</sequence>
<comment type="caution">
    <text evidence="1">The sequence shown here is derived from an EMBL/GenBank/DDBJ whole genome shotgun (WGS) entry which is preliminary data.</text>
</comment>
<dbReference type="RefSeq" id="WP_189542848.1">
    <property type="nucleotide sequence ID" value="NZ_BMTF01000004.1"/>
</dbReference>
<protein>
    <recommendedName>
        <fullName evidence="3">DUF397 domain-containing protein</fullName>
    </recommendedName>
</protein>
<dbReference type="Proteomes" id="UP000660675">
    <property type="component" value="Unassembled WGS sequence"/>
</dbReference>
<evidence type="ECO:0000313" key="2">
    <source>
        <dbReference type="Proteomes" id="UP000660675"/>
    </source>
</evidence>
<evidence type="ECO:0008006" key="3">
    <source>
        <dbReference type="Google" id="ProtNLM"/>
    </source>
</evidence>
<organism evidence="1 2">
    <name type="scientific">Streptomyces gelaticus</name>
    <dbReference type="NCBI Taxonomy" id="285446"/>
    <lineage>
        <taxon>Bacteria</taxon>
        <taxon>Bacillati</taxon>
        <taxon>Actinomycetota</taxon>
        <taxon>Actinomycetes</taxon>
        <taxon>Kitasatosporales</taxon>
        <taxon>Streptomycetaceae</taxon>
        <taxon>Streptomyces</taxon>
    </lineage>
</organism>
<evidence type="ECO:0000313" key="1">
    <source>
        <dbReference type="EMBL" id="GGV80044.1"/>
    </source>
</evidence>
<name>A0ABQ2VXL4_9ACTN</name>
<dbReference type="EMBL" id="BMTF01000004">
    <property type="protein sequence ID" value="GGV80044.1"/>
    <property type="molecule type" value="Genomic_DNA"/>
</dbReference>